<accession>A0ABM7QEV8</accession>
<dbReference type="RefSeq" id="WP_213433963.1">
    <property type="nucleotide sequence ID" value="NZ_AP024546.1"/>
</dbReference>
<feature type="transmembrane region" description="Helical" evidence="1">
    <location>
        <begin position="7"/>
        <end position="24"/>
    </location>
</feature>
<gene>
    <name evidence="2" type="ORF">LYSHEL_20380</name>
</gene>
<keyword evidence="1" id="KW-1133">Transmembrane helix</keyword>
<evidence type="ECO:0000256" key="1">
    <source>
        <dbReference type="SAM" id="Phobius"/>
    </source>
</evidence>
<name>A0ABM7QEV8_9GAMM</name>
<feature type="transmembrane region" description="Helical" evidence="1">
    <location>
        <begin position="134"/>
        <end position="157"/>
    </location>
</feature>
<keyword evidence="3" id="KW-1185">Reference proteome</keyword>
<protein>
    <submittedName>
        <fullName evidence="2">Uncharacterized protein</fullName>
    </submittedName>
</protein>
<evidence type="ECO:0000313" key="2">
    <source>
        <dbReference type="EMBL" id="BCT96167.1"/>
    </source>
</evidence>
<dbReference type="Proteomes" id="UP000680514">
    <property type="component" value="Chromosome"/>
</dbReference>
<evidence type="ECO:0000313" key="3">
    <source>
        <dbReference type="Proteomes" id="UP000680514"/>
    </source>
</evidence>
<keyword evidence="1" id="KW-0472">Membrane</keyword>
<reference evidence="2 3" key="1">
    <citation type="submission" date="2021-03" db="EMBL/GenBank/DDBJ databases">
        <title>Complete Genome Sequences of Two Lysobacter Strains Isolated from Sea Water (Lysobacter caseinilyticus) and Soil (Lysobacter helvus) in South Korea.</title>
        <authorList>
            <person name="Watanabe Y."/>
            <person name="Arakawa K."/>
        </authorList>
    </citation>
    <scope>NUCLEOTIDE SEQUENCE [LARGE SCALE GENOMIC DNA]</scope>
    <source>
        <strain evidence="2 3">D10</strain>
    </source>
</reference>
<feature type="transmembrane region" description="Helical" evidence="1">
    <location>
        <begin position="44"/>
        <end position="67"/>
    </location>
</feature>
<sequence length="169" mass="18749">MSREDYVAIAARLFAVYVGIKTVLQIPTAARILSTQPDTMAYVAVYALMLLLTLAFCAFLWFFPLTIARKLMPVMKEPRSEQAIDASVGLSLGLTLIGFWLFAQGVVDAVYWLALILRTRQEAPVEFSWRPEQIASMVMAAFQLGFGAFLVLGSAGIKRFIDRARYAGS</sequence>
<proteinExistence type="predicted"/>
<dbReference type="EMBL" id="AP024546">
    <property type="protein sequence ID" value="BCT96167.1"/>
    <property type="molecule type" value="Genomic_DNA"/>
</dbReference>
<keyword evidence="1" id="KW-0812">Transmembrane</keyword>
<feature type="transmembrane region" description="Helical" evidence="1">
    <location>
        <begin position="88"/>
        <end position="114"/>
    </location>
</feature>
<organism evidence="2 3">
    <name type="scientific">Lysobacter helvus</name>
    <dbReference type="NCBI Taxonomy" id="2675059"/>
    <lineage>
        <taxon>Bacteria</taxon>
        <taxon>Pseudomonadati</taxon>
        <taxon>Pseudomonadota</taxon>
        <taxon>Gammaproteobacteria</taxon>
        <taxon>Lysobacterales</taxon>
        <taxon>Lysobacteraceae</taxon>
        <taxon>Lysobacter</taxon>
    </lineage>
</organism>